<dbReference type="EMBL" id="JAMTCP010000015">
    <property type="protein sequence ID" value="MCP2259273.1"/>
    <property type="molecule type" value="Genomic_DNA"/>
</dbReference>
<feature type="transmembrane region" description="Helical" evidence="1">
    <location>
        <begin position="178"/>
        <end position="197"/>
    </location>
</feature>
<proteinExistence type="predicted"/>
<reference evidence="2 3" key="1">
    <citation type="submission" date="2022-06" db="EMBL/GenBank/DDBJ databases">
        <title>Genomic Encyclopedia of Archaeal and Bacterial Type Strains, Phase II (KMG-II): from individual species to whole genera.</title>
        <authorList>
            <person name="Goeker M."/>
        </authorList>
    </citation>
    <scope>NUCLEOTIDE SEQUENCE [LARGE SCALE GENOMIC DNA]</scope>
    <source>
        <strain evidence="2 3">DSM 40477</strain>
    </source>
</reference>
<keyword evidence="1" id="KW-0472">Membrane</keyword>
<comment type="caution">
    <text evidence="2">The sequence shown here is derived from an EMBL/GenBank/DDBJ whole genome shotgun (WGS) entry which is preliminary data.</text>
</comment>
<accession>A0ABT1HUS3</accession>
<organism evidence="2 3">
    <name type="scientific">Streptoalloteichus tenebrarius (strain ATCC 17920 / DSM 40477 / JCM 4838 / CBS 697.72 / NBRC 16177 / NCIMB 11028 / NRRL B-12390 / A12253. 1 / ISP 5477)</name>
    <name type="common">Streptomyces tenebrarius</name>
    <dbReference type="NCBI Taxonomy" id="1933"/>
    <lineage>
        <taxon>Bacteria</taxon>
        <taxon>Bacillati</taxon>
        <taxon>Actinomycetota</taxon>
        <taxon>Actinomycetes</taxon>
        <taxon>Pseudonocardiales</taxon>
        <taxon>Pseudonocardiaceae</taxon>
        <taxon>Streptoalloteichus</taxon>
    </lineage>
</organism>
<evidence type="ECO:0000313" key="3">
    <source>
        <dbReference type="Proteomes" id="UP001205311"/>
    </source>
</evidence>
<dbReference type="Proteomes" id="UP001205311">
    <property type="component" value="Unassembled WGS sequence"/>
</dbReference>
<evidence type="ECO:0000313" key="2">
    <source>
        <dbReference type="EMBL" id="MCP2259273.1"/>
    </source>
</evidence>
<gene>
    <name evidence="2" type="ORF">LX15_002974</name>
</gene>
<name>A0ABT1HUS3_STRSD</name>
<sequence>MNILWLWLRAHRWPTLLAVCLGVAVLNVLVGGQGVPVPTLTSIRRLDLPLRQFLPLVMACAIGLHSRNPSQTFTVTPRPALVLRAGLAVALHVPAVVACLAVLLGEGMPETAGSLRNTLALTGLALMTSVIAGATRSWTTPLFFLMVCLLFGPRYDYAPTGGPSAELWAIVLAPPHDLTAAVLAGIVWLLGTALFILRGARAEIST</sequence>
<keyword evidence="3" id="KW-1185">Reference proteome</keyword>
<dbReference type="RefSeq" id="WP_253670174.1">
    <property type="nucleotide sequence ID" value="NZ_JAMTCP010000015.1"/>
</dbReference>
<keyword evidence="1" id="KW-0812">Transmembrane</keyword>
<evidence type="ECO:0000256" key="1">
    <source>
        <dbReference type="SAM" id="Phobius"/>
    </source>
</evidence>
<feature type="transmembrane region" description="Helical" evidence="1">
    <location>
        <begin position="117"/>
        <end position="135"/>
    </location>
</feature>
<keyword evidence="1" id="KW-1133">Transmembrane helix</keyword>
<protein>
    <submittedName>
        <fullName evidence="2">Uncharacterized protein</fullName>
    </submittedName>
</protein>
<feature type="transmembrane region" description="Helical" evidence="1">
    <location>
        <begin position="85"/>
        <end position="105"/>
    </location>
</feature>